<proteinExistence type="predicted"/>
<dbReference type="GO" id="GO:0004519">
    <property type="term" value="F:endonuclease activity"/>
    <property type="evidence" value="ECO:0007669"/>
    <property type="project" value="UniProtKB-KW"/>
</dbReference>
<keyword evidence="2" id="KW-0255">Endonuclease</keyword>
<dbReference type="InterPro" id="IPR011335">
    <property type="entry name" value="Restrct_endonuc-II-like"/>
</dbReference>
<dbReference type="Pfam" id="PF05685">
    <property type="entry name" value="Uma2"/>
    <property type="match status" value="1"/>
</dbReference>
<dbReference type="KEGG" id="bsen:DP114_14650"/>
<keyword evidence="2" id="KW-0378">Hydrolase</keyword>
<dbReference type="Proteomes" id="UP000503129">
    <property type="component" value="Chromosome"/>
</dbReference>
<dbReference type="RefSeq" id="WP_171976426.1">
    <property type="nucleotide sequence ID" value="NZ_CAWOXK010000001.1"/>
</dbReference>
<evidence type="ECO:0000313" key="3">
    <source>
        <dbReference type="Proteomes" id="UP000503129"/>
    </source>
</evidence>
<evidence type="ECO:0000259" key="1">
    <source>
        <dbReference type="Pfam" id="PF05685"/>
    </source>
</evidence>
<organism evidence="2 3">
    <name type="scientific">Brasilonema sennae CENA114</name>
    <dbReference type="NCBI Taxonomy" id="415709"/>
    <lineage>
        <taxon>Bacteria</taxon>
        <taxon>Bacillati</taxon>
        <taxon>Cyanobacteriota</taxon>
        <taxon>Cyanophyceae</taxon>
        <taxon>Nostocales</taxon>
        <taxon>Scytonemataceae</taxon>
        <taxon>Brasilonema</taxon>
        <taxon>Bromeliae group (in: Brasilonema)</taxon>
    </lineage>
</organism>
<reference evidence="2 3" key="1">
    <citation type="submission" date="2018-06" db="EMBL/GenBank/DDBJ databases">
        <title>Comparative genomics of Brasilonema spp. strains.</title>
        <authorList>
            <person name="Alvarenga D.O."/>
            <person name="Fiore M.F."/>
            <person name="Varani A.M."/>
        </authorList>
    </citation>
    <scope>NUCLEOTIDE SEQUENCE [LARGE SCALE GENOMIC DNA]</scope>
    <source>
        <strain evidence="2 3">CENA114</strain>
    </source>
</reference>
<accession>A0A856ME84</accession>
<dbReference type="PANTHER" id="PTHR35400">
    <property type="entry name" value="SLR1083 PROTEIN"/>
    <property type="match status" value="1"/>
</dbReference>
<protein>
    <submittedName>
        <fullName evidence="2">Uma2 family endonuclease</fullName>
    </submittedName>
</protein>
<dbReference type="PANTHER" id="PTHR35400:SF1">
    <property type="entry name" value="SLR1083 PROTEIN"/>
    <property type="match status" value="1"/>
</dbReference>
<dbReference type="InterPro" id="IPR008538">
    <property type="entry name" value="Uma2"/>
</dbReference>
<gene>
    <name evidence="2" type="ORF">DP114_14650</name>
</gene>
<dbReference type="SUPFAM" id="SSF52980">
    <property type="entry name" value="Restriction endonuclease-like"/>
    <property type="match status" value="1"/>
</dbReference>
<dbReference type="AlphaFoldDB" id="A0A856ME84"/>
<keyword evidence="2" id="KW-0540">Nuclease</keyword>
<keyword evidence="3" id="KW-1185">Reference proteome</keyword>
<feature type="domain" description="Putative restriction endonuclease" evidence="1">
    <location>
        <begin position="10"/>
        <end position="179"/>
    </location>
</feature>
<dbReference type="CDD" id="cd06260">
    <property type="entry name" value="DUF820-like"/>
    <property type="match status" value="1"/>
</dbReference>
<sequence length="188" mass="21460">MVPAIRLLSVQEYHRMAEIGIFHPEERVELIAGQIIRISAKGTAHESAITRTERLFRQRLGEQVLLRLQSPVQLDDYSEPEPDIAVVMPNPLDYDDHHPTASEVFLMIEIADSSFKYDREVKAPAYARSGIVDYWVLDVNARKLHVYRLPSQNGYQSEAILTEDVTISPLAFAECVIAVREMLRPMNK</sequence>
<dbReference type="EMBL" id="CP030118">
    <property type="protein sequence ID" value="QDL08972.1"/>
    <property type="molecule type" value="Genomic_DNA"/>
</dbReference>
<evidence type="ECO:0000313" key="2">
    <source>
        <dbReference type="EMBL" id="QDL08972.1"/>
    </source>
</evidence>
<name>A0A856ME84_9CYAN</name>
<dbReference type="Gene3D" id="3.90.1570.10">
    <property type="entry name" value="tt1808, chain A"/>
    <property type="match status" value="1"/>
</dbReference>
<dbReference type="InterPro" id="IPR012296">
    <property type="entry name" value="Nuclease_put_TT1808"/>
</dbReference>